<dbReference type="Gene3D" id="2.10.109.10">
    <property type="entry name" value="Umud Fragment, subunit A"/>
    <property type="match status" value="1"/>
</dbReference>
<dbReference type="CDD" id="cd06529">
    <property type="entry name" value="S24_LexA-like"/>
    <property type="match status" value="1"/>
</dbReference>
<dbReference type="Gene3D" id="1.10.260.40">
    <property type="entry name" value="lambda repressor-like DNA-binding domains"/>
    <property type="match status" value="1"/>
</dbReference>
<dbReference type="Proteomes" id="UP000434475">
    <property type="component" value="Unassembled WGS sequence"/>
</dbReference>
<organism evidence="9 11">
    <name type="scientific">Flavonifractor plautii</name>
    <name type="common">Fusobacterium plautii</name>
    <dbReference type="NCBI Taxonomy" id="292800"/>
    <lineage>
        <taxon>Bacteria</taxon>
        <taxon>Bacillati</taxon>
        <taxon>Bacillota</taxon>
        <taxon>Clostridia</taxon>
        <taxon>Eubacteriales</taxon>
        <taxon>Oscillospiraceae</taxon>
        <taxon>Flavonifractor</taxon>
    </lineage>
</organism>
<dbReference type="EMBL" id="WKPR01000015">
    <property type="protein sequence ID" value="MSB20746.1"/>
    <property type="molecule type" value="Genomic_DNA"/>
</dbReference>
<reference evidence="9 11" key="1">
    <citation type="submission" date="2015-09" db="EMBL/GenBank/DDBJ databases">
        <authorList>
            <consortium name="Pathogen Informatics"/>
        </authorList>
    </citation>
    <scope>NUCLEOTIDE SEQUENCE [LARGE SCALE GENOMIC DNA]</scope>
    <source>
        <strain evidence="9 11">2789STDY5608854</strain>
    </source>
</reference>
<evidence type="ECO:0000256" key="4">
    <source>
        <dbReference type="ARBA" id="ARBA00022813"/>
    </source>
</evidence>
<evidence type="ECO:0000313" key="10">
    <source>
        <dbReference type="EMBL" id="MSB20746.1"/>
    </source>
</evidence>
<dbReference type="InterPro" id="IPR006197">
    <property type="entry name" value="Peptidase_S24_LexA"/>
</dbReference>
<feature type="domain" description="HTH cro/C1-type" evidence="8">
    <location>
        <begin position="14"/>
        <end position="68"/>
    </location>
</feature>
<dbReference type="PANTHER" id="PTHR33516:SF2">
    <property type="entry name" value="LEXA REPRESSOR-RELATED"/>
    <property type="match status" value="1"/>
</dbReference>
<dbReference type="GO" id="GO:0006281">
    <property type="term" value="P:DNA repair"/>
    <property type="evidence" value="ECO:0007669"/>
    <property type="project" value="UniProtKB-KW"/>
</dbReference>
<evidence type="ECO:0000256" key="1">
    <source>
        <dbReference type="ARBA" id="ARBA00007484"/>
    </source>
</evidence>
<keyword evidence="2" id="KW-0227">DNA damage</keyword>
<dbReference type="InterPro" id="IPR039418">
    <property type="entry name" value="LexA-like"/>
</dbReference>
<evidence type="ECO:0000256" key="5">
    <source>
        <dbReference type="ARBA" id="ARBA00023204"/>
    </source>
</evidence>
<dbReference type="GO" id="GO:0009432">
    <property type="term" value="P:SOS response"/>
    <property type="evidence" value="ECO:0007669"/>
    <property type="project" value="UniProtKB-KW"/>
</dbReference>
<dbReference type="EC" id="3.4.21.88" evidence="9"/>
<dbReference type="AlphaFoldDB" id="A0A173XHX2"/>
<evidence type="ECO:0000259" key="8">
    <source>
        <dbReference type="PROSITE" id="PS50943"/>
    </source>
</evidence>
<dbReference type="CDD" id="cd00093">
    <property type="entry name" value="HTH_XRE"/>
    <property type="match status" value="1"/>
</dbReference>
<dbReference type="SMART" id="SM00530">
    <property type="entry name" value="HTH_XRE"/>
    <property type="match status" value="1"/>
</dbReference>
<dbReference type="GO" id="GO:0003677">
    <property type="term" value="F:DNA binding"/>
    <property type="evidence" value="ECO:0007669"/>
    <property type="project" value="InterPro"/>
</dbReference>
<dbReference type="PANTHER" id="PTHR33516">
    <property type="entry name" value="LEXA REPRESSOR"/>
    <property type="match status" value="1"/>
</dbReference>
<dbReference type="PRINTS" id="PR00726">
    <property type="entry name" value="LEXASERPTASE"/>
</dbReference>
<dbReference type="InterPro" id="IPR036286">
    <property type="entry name" value="LexA/Signal_pep-like_sf"/>
</dbReference>
<sequence>MKGVLLMAKFNERLKLLRRESGLSQQDFAKQLGTSKSSVNMYERGEREPGIETLEAIADYFNVDMDYLLGKSDHRSKSAWLEDIDNSIDLDILRSQVKFENLFPIERKRYPLIGTIACGKPITANEEKELYVEAGAEIEADFCLRAKGDSMIRARIYDGDIVFIRKQSMVDNGEIAAVVIDDEATLKRVNYYPEKNLLILKAENPDYEDLVYTGEQLDHIIILGKAVAFQSDVR</sequence>
<dbReference type="SUPFAM" id="SSF47413">
    <property type="entry name" value="lambda repressor-like DNA-binding domains"/>
    <property type="match status" value="1"/>
</dbReference>
<evidence type="ECO:0000313" key="12">
    <source>
        <dbReference type="Proteomes" id="UP000434475"/>
    </source>
</evidence>
<dbReference type="InterPro" id="IPR001387">
    <property type="entry name" value="Cro/C1-type_HTH"/>
</dbReference>
<keyword evidence="3 7" id="KW-0378">Hydrolase</keyword>
<comment type="similarity">
    <text evidence="1 7">Belongs to the peptidase S24 family.</text>
</comment>
<reference evidence="10 12" key="2">
    <citation type="journal article" date="2019" name="Nat. Med.">
        <title>A library of human gut bacterial isolates paired with longitudinal multiomics data enables mechanistic microbiome research.</title>
        <authorList>
            <person name="Poyet M."/>
            <person name="Groussin M."/>
            <person name="Gibbons S.M."/>
            <person name="Avila-Pacheco J."/>
            <person name="Jiang X."/>
            <person name="Kearney S.M."/>
            <person name="Perrotta A.R."/>
            <person name="Berdy B."/>
            <person name="Zhao S."/>
            <person name="Lieberman T.D."/>
            <person name="Swanson P.K."/>
            <person name="Smith M."/>
            <person name="Roesemann S."/>
            <person name="Alexander J.E."/>
            <person name="Rich S.A."/>
            <person name="Livny J."/>
            <person name="Vlamakis H."/>
            <person name="Clish C."/>
            <person name="Bullock K."/>
            <person name="Deik A."/>
            <person name="Scott J."/>
            <person name="Pierce K.A."/>
            <person name="Xavier R.J."/>
            <person name="Alm E.J."/>
        </authorList>
    </citation>
    <scope>NUCLEOTIDE SEQUENCE [LARGE SCALE GENOMIC DNA]</scope>
    <source>
        <strain evidence="10 12">BIOML-A2</strain>
    </source>
</reference>
<keyword evidence="4 7" id="KW-0068">Autocatalytic cleavage</keyword>
<evidence type="ECO:0000313" key="9">
    <source>
        <dbReference type="EMBL" id="CUN51421.1"/>
    </source>
</evidence>
<evidence type="ECO:0000256" key="6">
    <source>
        <dbReference type="ARBA" id="ARBA00023236"/>
    </source>
</evidence>
<gene>
    <name evidence="9" type="primary">lexA_1</name>
    <name evidence="9" type="ORF">ERS852411_00004</name>
    <name evidence="10" type="ORF">GKE97_14645</name>
</gene>
<dbReference type="GO" id="GO:0004252">
    <property type="term" value="F:serine-type endopeptidase activity"/>
    <property type="evidence" value="ECO:0007669"/>
    <property type="project" value="UniProtKB-EC"/>
</dbReference>
<evidence type="ECO:0000256" key="2">
    <source>
        <dbReference type="ARBA" id="ARBA00022763"/>
    </source>
</evidence>
<dbReference type="Pfam" id="PF00717">
    <property type="entry name" value="Peptidase_S24"/>
    <property type="match status" value="1"/>
</dbReference>
<name>A0A173XHX2_FLAPL</name>
<evidence type="ECO:0000256" key="7">
    <source>
        <dbReference type="RuleBase" id="RU003991"/>
    </source>
</evidence>
<dbReference type="GO" id="GO:0006355">
    <property type="term" value="P:regulation of DNA-templated transcription"/>
    <property type="evidence" value="ECO:0007669"/>
    <property type="project" value="InterPro"/>
</dbReference>
<accession>A0A173XHX2</accession>
<dbReference type="Proteomes" id="UP000095746">
    <property type="component" value="Unassembled WGS sequence"/>
</dbReference>
<dbReference type="InterPro" id="IPR015927">
    <property type="entry name" value="Peptidase_S24_S26A/B/C"/>
</dbReference>
<proteinExistence type="inferred from homology"/>
<protein>
    <submittedName>
        <fullName evidence="10">Helix-turn-helix domain-containing protein</fullName>
    </submittedName>
    <submittedName>
        <fullName evidence="9">LexA repressor</fullName>
        <ecNumber evidence="9">3.4.21.88</ecNumber>
    </submittedName>
</protein>
<evidence type="ECO:0000256" key="3">
    <source>
        <dbReference type="ARBA" id="ARBA00022801"/>
    </source>
</evidence>
<dbReference type="PROSITE" id="PS50943">
    <property type="entry name" value="HTH_CROC1"/>
    <property type="match status" value="1"/>
</dbReference>
<dbReference type="EMBL" id="CYZT01000001">
    <property type="protein sequence ID" value="CUN51421.1"/>
    <property type="molecule type" value="Genomic_DNA"/>
</dbReference>
<evidence type="ECO:0000313" key="11">
    <source>
        <dbReference type="Proteomes" id="UP000095746"/>
    </source>
</evidence>
<dbReference type="Pfam" id="PF01381">
    <property type="entry name" value="HTH_3"/>
    <property type="match status" value="1"/>
</dbReference>
<dbReference type="InterPro" id="IPR050077">
    <property type="entry name" value="LexA_repressor"/>
</dbReference>
<keyword evidence="5" id="KW-0234">DNA repair</keyword>
<keyword evidence="6" id="KW-0742">SOS response</keyword>
<dbReference type="SUPFAM" id="SSF51306">
    <property type="entry name" value="LexA/Signal peptidase"/>
    <property type="match status" value="1"/>
</dbReference>
<dbReference type="InterPro" id="IPR010982">
    <property type="entry name" value="Lambda_DNA-bd_dom_sf"/>
</dbReference>